<dbReference type="InterPro" id="IPR032812">
    <property type="entry name" value="SbsA_Ig"/>
</dbReference>
<feature type="non-terminal residue" evidence="3">
    <location>
        <position position="366"/>
    </location>
</feature>
<sequence length="366" mass="37370">ADFDGDGDADILFQFSGFPNDWQFYRNDGTDGTGNPTFTLLDKEDADSPIKGLNMVNMSSQNYRVGDFDGDGDLDMFASSLNVAGSVYWQSGSSPKLISATPADDTLNVSPGANIVLTFDRSVNPGSGSIQLVRLSDGQVTTIAASSVEVSGSGTTWTINPASNLDQGAAYAVRISPKAFVSTDGKAYEGIANNTALNFNTSSVQAPVISNLNGDSVTFTEGTPGTLLDAGSNASVTDADSLNFNGGNVTVTISNGQASQDVLWINTDGNGAGSISTSGNDVLYGGVVIGTYAGGTLGNPLVISLNSAATPAAVSGLLRNLSYRNTDLDNPNTAARTVQITVNDGAGGTSSVASVQVNVTAVNDAP</sequence>
<feature type="non-terminal residue" evidence="3">
    <location>
        <position position="1"/>
    </location>
</feature>
<comment type="caution">
    <text evidence="3">The sequence shown here is derived from an EMBL/GenBank/DDBJ whole genome shotgun (WGS) entry which is preliminary data.</text>
</comment>
<dbReference type="AlphaFoldDB" id="A0A6I5RWK8"/>
<dbReference type="EMBL" id="JAAHBT010000404">
    <property type="protein sequence ID" value="NES12025.1"/>
    <property type="molecule type" value="Genomic_DNA"/>
</dbReference>
<accession>A0A6I5RWK8</accession>
<reference evidence="3 4" key="1">
    <citation type="submission" date="2020-02" db="EMBL/GenBank/DDBJ databases">
        <title>Broccoli isolated Pseudomonas sp.</title>
        <authorList>
            <person name="Fujikawa T."/>
            <person name="Sawada H."/>
        </authorList>
    </citation>
    <scope>NUCLEOTIDE SEQUENCE [LARGE SCALE GENOMIC DNA]</scope>
    <source>
        <strain evidence="3 4">JCM 32154</strain>
    </source>
</reference>
<evidence type="ECO:0000259" key="2">
    <source>
        <dbReference type="Pfam" id="PF13205"/>
    </source>
</evidence>
<evidence type="ECO:0000313" key="4">
    <source>
        <dbReference type="Proteomes" id="UP000471751"/>
    </source>
</evidence>
<organism evidence="3 4">
    <name type="scientific">Pseudomonas laurentiana</name>
    <dbReference type="NCBI Taxonomy" id="2364649"/>
    <lineage>
        <taxon>Bacteria</taxon>
        <taxon>Pseudomonadati</taxon>
        <taxon>Pseudomonadota</taxon>
        <taxon>Gammaproteobacteria</taxon>
        <taxon>Pseudomonadales</taxon>
        <taxon>Pseudomonadaceae</taxon>
        <taxon>Pseudomonas</taxon>
    </lineage>
</organism>
<keyword evidence="1" id="KW-0732">Signal</keyword>
<dbReference type="Gene3D" id="2.60.40.60">
    <property type="entry name" value="Cadherins"/>
    <property type="match status" value="1"/>
</dbReference>
<dbReference type="Proteomes" id="UP000471751">
    <property type="component" value="Unassembled WGS sequence"/>
</dbReference>
<dbReference type="SUPFAM" id="SSF69318">
    <property type="entry name" value="Integrin alpha N-terminal domain"/>
    <property type="match status" value="1"/>
</dbReference>
<dbReference type="InterPro" id="IPR014755">
    <property type="entry name" value="Cu-Rt/internalin_Ig-like"/>
</dbReference>
<keyword evidence="4" id="KW-1185">Reference proteome</keyword>
<dbReference type="InterPro" id="IPR028994">
    <property type="entry name" value="Integrin_alpha_N"/>
</dbReference>
<gene>
    <name evidence="3" type="ORF">G3O07_23550</name>
</gene>
<dbReference type="Pfam" id="PF13205">
    <property type="entry name" value="Big_5"/>
    <property type="match status" value="1"/>
</dbReference>
<name>A0A6I5RWK8_9PSED</name>
<dbReference type="Gene3D" id="2.60.40.1220">
    <property type="match status" value="1"/>
</dbReference>
<dbReference type="InterPro" id="IPR013517">
    <property type="entry name" value="FG-GAP"/>
</dbReference>
<evidence type="ECO:0000256" key="1">
    <source>
        <dbReference type="ARBA" id="ARBA00022729"/>
    </source>
</evidence>
<dbReference type="Pfam" id="PF13517">
    <property type="entry name" value="FG-GAP_3"/>
    <property type="match status" value="1"/>
</dbReference>
<protein>
    <submittedName>
        <fullName evidence="3">Ig-like domain-containing protein</fullName>
    </submittedName>
</protein>
<proteinExistence type="predicted"/>
<evidence type="ECO:0000313" key="3">
    <source>
        <dbReference type="EMBL" id="NES12025.1"/>
    </source>
</evidence>
<feature type="domain" description="SbsA Ig-like" evidence="2">
    <location>
        <begin position="94"/>
        <end position="201"/>
    </location>
</feature>